<dbReference type="InterPro" id="IPR008974">
    <property type="entry name" value="TRAF-like"/>
</dbReference>
<feature type="domain" description="B box-type" evidence="3">
    <location>
        <begin position="8"/>
        <end position="45"/>
    </location>
</feature>
<organism evidence="4 5">
    <name type="scientific">Patella caerulea</name>
    <name type="common">Rayed Mediterranean limpet</name>
    <dbReference type="NCBI Taxonomy" id="87958"/>
    <lineage>
        <taxon>Eukaryota</taxon>
        <taxon>Metazoa</taxon>
        <taxon>Spiralia</taxon>
        <taxon>Lophotrochozoa</taxon>
        <taxon>Mollusca</taxon>
        <taxon>Gastropoda</taxon>
        <taxon>Patellogastropoda</taxon>
        <taxon>Patelloidea</taxon>
        <taxon>Patellidae</taxon>
        <taxon>Patella</taxon>
    </lineage>
</organism>
<keyword evidence="1" id="KW-0862">Zinc</keyword>
<proteinExistence type="predicted"/>
<dbReference type="InterPro" id="IPR047153">
    <property type="entry name" value="TRIM45/56/19-like"/>
</dbReference>
<feature type="coiled-coil region" evidence="2">
    <location>
        <begin position="42"/>
        <end position="145"/>
    </location>
</feature>
<dbReference type="AlphaFoldDB" id="A0AAN8K803"/>
<dbReference type="EMBL" id="JAZGQO010000002">
    <property type="protein sequence ID" value="KAK6190766.1"/>
    <property type="molecule type" value="Genomic_DNA"/>
</dbReference>
<protein>
    <recommendedName>
        <fullName evidence="3">B box-type domain-containing protein</fullName>
    </recommendedName>
</protein>
<dbReference type="InterPro" id="IPR000315">
    <property type="entry name" value="Znf_B-box"/>
</dbReference>
<dbReference type="Pfam" id="PF00643">
    <property type="entry name" value="zf-B_box"/>
    <property type="match status" value="1"/>
</dbReference>
<keyword evidence="1" id="KW-0479">Metal-binding</keyword>
<dbReference type="PROSITE" id="PS50119">
    <property type="entry name" value="ZF_BBOX"/>
    <property type="match status" value="1"/>
</dbReference>
<sequence>MEAPVLQMCPDHIEQPLDGYCEDCGMIACQICLELTHEGHDYKSLQDTRNDILKEMTKLKQKLHNQLPKFESYTTLVRSRISEIKETAEEVCKEIDQQVENITAQAQVVAHNLKKEVKTVAVEEEKKMNRLIVNAKNSIHQLKANRDYVDKILKTNSIDDIVNIKTLVQKQTQENEETVLPELPKVQIMEFKANENIDCEFLSEQLGELNTIEEDMIEFDFNIRNIKDNVYELDSDVINKCDYDWSMSIGKEVHKRSKSFLYILFRMVGEDDCVNTVINIRLVNHKNWRQCLQRREEKVFDDDNNFVLDWPHVIDLKKLSDPCNGFTDEDGKFTVRVQLRIIN</sequence>
<evidence type="ECO:0000256" key="1">
    <source>
        <dbReference type="PROSITE-ProRule" id="PRU00024"/>
    </source>
</evidence>
<comment type="caution">
    <text evidence="4">The sequence shown here is derived from an EMBL/GenBank/DDBJ whole genome shotgun (WGS) entry which is preliminary data.</text>
</comment>
<dbReference type="PANTHER" id="PTHR25462:SF296">
    <property type="entry name" value="MEIOTIC P26, ISOFORM F"/>
    <property type="match status" value="1"/>
</dbReference>
<name>A0AAN8K803_PATCE</name>
<dbReference type="Gene3D" id="2.60.210.10">
    <property type="entry name" value="Apoptosis, Tumor Necrosis Factor Receptor Associated Protein 2, Chain A"/>
    <property type="match status" value="1"/>
</dbReference>
<evidence type="ECO:0000256" key="2">
    <source>
        <dbReference type="SAM" id="Coils"/>
    </source>
</evidence>
<keyword evidence="5" id="KW-1185">Reference proteome</keyword>
<evidence type="ECO:0000313" key="4">
    <source>
        <dbReference type="EMBL" id="KAK6190766.1"/>
    </source>
</evidence>
<dbReference type="GO" id="GO:0008270">
    <property type="term" value="F:zinc ion binding"/>
    <property type="evidence" value="ECO:0007669"/>
    <property type="project" value="UniProtKB-KW"/>
</dbReference>
<dbReference type="SUPFAM" id="SSF57845">
    <property type="entry name" value="B-box zinc-binding domain"/>
    <property type="match status" value="1"/>
</dbReference>
<keyword evidence="1" id="KW-0863">Zinc-finger</keyword>
<reference evidence="4 5" key="1">
    <citation type="submission" date="2024-01" db="EMBL/GenBank/DDBJ databases">
        <title>The genome of the rayed Mediterranean limpet Patella caerulea (Linnaeus, 1758).</title>
        <authorList>
            <person name="Anh-Thu Weber A."/>
            <person name="Halstead-Nussloch G."/>
        </authorList>
    </citation>
    <scope>NUCLEOTIDE SEQUENCE [LARGE SCALE GENOMIC DNA]</scope>
    <source>
        <strain evidence="4">AATW-2023a</strain>
        <tissue evidence="4">Whole specimen</tissue>
    </source>
</reference>
<dbReference type="SMART" id="SM00336">
    <property type="entry name" value="BBOX"/>
    <property type="match status" value="1"/>
</dbReference>
<dbReference type="SUPFAM" id="SSF49599">
    <property type="entry name" value="TRAF domain-like"/>
    <property type="match status" value="1"/>
</dbReference>
<keyword evidence="2" id="KW-0175">Coiled coil</keyword>
<dbReference type="PANTHER" id="PTHR25462">
    <property type="entry name" value="BONUS, ISOFORM C-RELATED"/>
    <property type="match status" value="1"/>
</dbReference>
<accession>A0AAN8K803</accession>
<gene>
    <name evidence="4" type="ORF">SNE40_002560</name>
</gene>
<dbReference type="Proteomes" id="UP001347796">
    <property type="component" value="Unassembled WGS sequence"/>
</dbReference>
<evidence type="ECO:0000259" key="3">
    <source>
        <dbReference type="PROSITE" id="PS50119"/>
    </source>
</evidence>
<evidence type="ECO:0000313" key="5">
    <source>
        <dbReference type="Proteomes" id="UP001347796"/>
    </source>
</evidence>
<dbReference type="Gene3D" id="3.30.160.60">
    <property type="entry name" value="Classic Zinc Finger"/>
    <property type="match status" value="1"/>
</dbReference>